<dbReference type="InterPro" id="IPR001647">
    <property type="entry name" value="HTH_TetR"/>
</dbReference>
<accession>A0A561T2P4</accession>
<reference evidence="4 5" key="1">
    <citation type="submission" date="2019-06" db="EMBL/GenBank/DDBJ databases">
        <title>Sequencing the genomes of 1000 actinobacteria strains.</title>
        <authorList>
            <person name="Klenk H.-P."/>
        </authorList>
    </citation>
    <scope>NUCLEOTIDE SEQUENCE [LARGE SCALE GENOMIC DNA]</scope>
    <source>
        <strain evidence="4 5">DSM 45671</strain>
    </source>
</reference>
<dbReference type="SUPFAM" id="SSF48498">
    <property type="entry name" value="Tetracyclin repressor-like, C-terminal domain"/>
    <property type="match status" value="1"/>
</dbReference>
<dbReference type="Pfam" id="PF17926">
    <property type="entry name" value="TetR_C_21"/>
    <property type="match status" value="1"/>
</dbReference>
<dbReference type="InterPro" id="IPR050109">
    <property type="entry name" value="HTH-type_TetR-like_transc_reg"/>
</dbReference>
<dbReference type="GO" id="GO:0006355">
    <property type="term" value="P:regulation of DNA-templated transcription"/>
    <property type="evidence" value="ECO:0007669"/>
    <property type="project" value="UniProtKB-ARBA"/>
</dbReference>
<keyword evidence="5" id="KW-1185">Reference proteome</keyword>
<sequence>MAWDVEGTKRRIHEAAAAEFAAHGPDGTTIDRIAKRARVNRERVYNYFGDKSNLFSAVIRSELDKIADAVPLVITCTADVGEFAGRTFDYQRAHPGLARLVLWEGLSDTGRVPDEIARTKLYTAKAEAIAAAQQAGLIDDTIDPAHLIFLVIALSSYWSAAPQIARMLSGSDAQDGAEAARRRAAVVHAARQIAAPRTT</sequence>
<gene>
    <name evidence="4" type="ORF">FHX44_117326</name>
</gene>
<feature type="DNA-binding region" description="H-T-H motif" evidence="2">
    <location>
        <begin position="29"/>
        <end position="48"/>
    </location>
</feature>
<dbReference type="InterPro" id="IPR009057">
    <property type="entry name" value="Homeodomain-like_sf"/>
</dbReference>
<dbReference type="Pfam" id="PF00440">
    <property type="entry name" value="TetR_N"/>
    <property type="match status" value="1"/>
</dbReference>
<feature type="domain" description="HTH tetR-type" evidence="3">
    <location>
        <begin position="6"/>
        <end position="66"/>
    </location>
</feature>
<dbReference type="PROSITE" id="PS50977">
    <property type="entry name" value="HTH_TETR_2"/>
    <property type="match status" value="1"/>
</dbReference>
<evidence type="ECO:0000313" key="4">
    <source>
        <dbReference type="EMBL" id="TWF81383.1"/>
    </source>
</evidence>
<dbReference type="AlphaFoldDB" id="A0A561T2P4"/>
<dbReference type="PANTHER" id="PTHR30328">
    <property type="entry name" value="TRANSCRIPTIONAL REPRESSOR"/>
    <property type="match status" value="1"/>
</dbReference>
<dbReference type="InterPro" id="IPR041467">
    <property type="entry name" value="Sco4008_C"/>
</dbReference>
<dbReference type="OrthoDB" id="4726108at2"/>
<comment type="caution">
    <text evidence="4">The sequence shown here is derived from an EMBL/GenBank/DDBJ whole genome shotgun (WGS) entry which is preliminary data.</text>
</comment>
<protein>
    <submittedName>
        <fullName evidence="4">TetR family transcriptional regulator</fullName>
    </submittedName>
</protein>
<dbReference type="Gene3D" id="1.10.357.10">
    <property type="entry name" value="Tetracycline Repressor, domain 2"/>
    <property type="match status" value="1"/>
</dbReference>
<dbReference type="SUPFAM" id="SSF46689">
    <property type="entry name" value="Homeodomain-like"/>
    <property type="match status" value="1"/>
</dbReference>
<keyword evidence="1 2" id="KW-0238">DNA-binding</keyword>
<dbReference type="GO" id="GO:0003677">
    <property type="term" value="F:DNA binding"/>
    <property type="evidence" value="ECO:0007669"/>
    <property type="project" value="UniProtKB-UniRule"/>
</dbReference>
<dbReference type="PANTHER" id="PTHR30328:SF54">
    <property type="entry name" value="HTH-TYPE TRANSCRIPTIONAL REPRESSOR SCO4008"/>
    <property type="match status" value="1"/>
</dbReference>
<dbReference type="EMBL" id="VIWU01000001">
    <property type="protein sequence ID" value="TWF81383.1"/>
    <property type="molecule type" value="Genomic_DNA"/>
</dbReference>
<dbReference type="RefSeq" id="WP_147259895.1">
    <property type="nucleotide sequence ID" value="NZ_VIWU01000001.1"/>
</dbReference>
<name>A0A561T2P4_9PSEU</name>
<proteinExistence type="predicted"/>
<dbReference type="Proteomes" id="UP000321261">
    <property type="component" value="Unassembled WGS sequence"/>
</dbReference>
<evidence type="ECO:0000313" key="5">
    <source>
        <dbReference type="Proteomes" id="UP000321261"/>
    </source>
</evidence>
<evidence type="ECO:0000256" key="2">
    <source>
        <dbReference type="PROSITE-ProRule" id="PRU00335"/>
    </source>
</evidence>
<dbReference type="InterPro" id="IPR036271">
    <property type="entry name" value="Tet_transcr_reg_TetR-rel_C_sf"/>
</dbReference>
<evidence type="ECO:0000259" key="3">
    <source>
        <dbReference type="PROSITE" id="PS50977"/>
    </source>
</evidence>
<organism evidence="4 5">
    <name type="scientific">Pseudonocardia hierapolitana</name>
    <dbReference type="NCBI Taxonomy" id="1128676"/>
    <lineage>
        <taxon>Bacteria</taxon>
        <taxon>Bacillati</taxon>
        <taxon>Actinomycetota</taxon>
        <taxon>Actinomycetes</taxon>
        <taxon>Pseudonocardiales</taxon>
        <taxon>Pseudonocardiaceae</taxon>
        <taxon>Pseudonocardia</taxon>
    </lineage>
</organism>
<evidence type="ECO:0000256" key="1">
    <source>
        <dbReference type="ARBA" id="ARBA00023125"/>
    </source>
</evidence>